<dbReference type="Proteomes" id="UP000078368">
    <property type="component" value="Unassembled WGS sequence"/>
</dbReference>
<evidence type="ECO:0000313" key="3">
    <source>
        <dbReference type="Proteomes" id="UP000078368"/>
    </source>
</evidence>
<name>A0A179B1K1_9ACTO</name>
<comment type="caution">
    <text evidence="2">The sequence shown here is derived from an EMBL/GenBank/DDBJ whole genome shotgun (WGS) entry which is preliminary data.</text>
</comment>
<dbReference type="STRING" id="1823756.A4H34_08400"/>
<evidence type="ECO:0000256" key="1">
    <source>
        <dbReference type="SAM" id="MobiDB-lite"/>
    </source>
</evidence>
<dbReference type="AlphaFoldDB" id="A0A179B1K1"/>
<dbReference type="NCBIfam" id="TIGR03988">
    <property type="entry name" value="antisig_RsrA"/>
    <property type="match status" value="1"/>
</dbReference>
<feature type="compositionally biased region" description="Basic and acidic residues" evidence="1">
    <location>
        <begin position="57"/>
        <end position="66"/>
    </location>
</feature>
<feature type="compositionally biased region" description="Gly residues" evidence="1">
    <location>
        <begin position="27"/>
        <end position="41"/>
    </location>
</feature>
<gene>
    <name evidence="2" type="ORF">A4H34_08400</name>
</gene>
<reference evidence="2 3" key="1">
    <citation type="submission" date="2016-04" db="EMBL/GenBank/DDBJ databases">
        <title>Peptidophaga gingivicola gen. nov., sp. nov., isolated from human subgingival plaque.</title>
        <authorList>
            <person name="Beall C.J."/>
            <person name="Mokrzan E.M."/>
            <person name="Griffen A.L."/>
            <person name="Leys E.J."/>
        </authorList>
    </citation>
    <scope>NUCLEOTIDE SEQUENCE [LARGE SCALE GENOMIC DNA]</scope>
    <source>
        <strain evidence="2 3">BA112</strain>
    </source>
</reference>
<evidence type="ECO:0000313" key="2">
    <source>
        <dbReference type="EMBL" id="OAP85607.1"/>
    </source>
</evidence>
<sequence>MRSDEEIAKAVEEILRAKSDRSLQDAGAGGAEGLAGAGDGPDGFRDRADGSGNGRDGVGDRRDGLDRGPGGDGGRLNGDGSRGVRGAGVGGPCGAAGSFLEGSCEEVADHLFELLDAQMPLEAAARLRRHCETCPHCSELAEAEIHVREIVKRSCCAESAPVSLRMRVTNQIAVYRSTTA</sequence>
<feature type="compositionally biased region" description="Gly residues" evidence="1">
    <location>
        <begin position="67"/>
        <end position="84"/>
    </location>
</feature>
<feature type="region of interest" description="Disordered" evidence="1">
    <location>
        <begin position="16"/>
        <end position="84"/>
    </location>
</feature>
<keyword evidence="3" id="KW-1185">Reference proteome</keyword>
<dbReference type="InterPro" id="IPR024020">
    <property type="entry name" value="Anit_sigma_mycothiol_RsrA"/>
</dbReference>
<dbReference type="RefSeq" id="WP_082903172.1">
    <property type="nucleotide sequence ID" value="NZ_LVZK01000002.1"/>
</dbReference>
<dbReference type="OrthoDB" id="3267840at2"/>
<proteinExistence type="predicted"/>
<dbReference type="EMBL" id="LVZK01000002">
    <property type="protein sequence ID" value="OAP85607.1"/>
    <property type="molecule type" value="Genomic_DNA"/>
</dbReference>
<organism evidence="2 3">
    <name type="scientific">Peptidiphaga gingivicola</name>
    <dbReference type="NCBI Taxonomy" id="2741497"/>
    <lineage>
        <taxon>Bacteria</taxon>
        <taxon>Bacillati</taxon>
        <taxon>Actinomycetota</taxon>
        <taxon>Actinomycetes</taxon>
        <taxon>Actinomycetales</taxon>
        <taxon>Actinomycetaceae</taxon>
        <taxon>Peptidiphaga</taxon>
    </lineage>
</organism>
<protein>
    <recommendedName>
        <fullName evidence="4">Mycothiol system anti-sigma-R factor</fullName>
    </recommendedName>
</protein>
<evidence type="ECO:0008006" key="4">
    <source>
        <dbReference type="Google" id="ProtNLM"/>
    </source>
</evidence>
<accession>A0A179B1K1</accession>